<organism evidence="3 4">
    <name type="scientific">Nocardia veterana</name>
    <dbReference type="NCBI Taxonomy" id="132249"/>
    <lineage>
        <taxon>Bacteria</taxon>
        <taxon>Bacillati</taxon>
        <taxon>Actinomycetota</taxon>
        <taxon>Actinomycetes</taxon>
        <taxon>Mycobacteriales</taxon>
        <taxon>Nocardiaceae</taxon>
        <taxon>Nocardia</taxon>
    </lineage>
</organism>
<keyword evidence="4" id="KW-1185">Reference proteome</keyword>
<dbReference type="Proteomes" id="UP000523447">
    <property type="component" value="Unassembled WGS sequence"/>
</dbReference>
<dbReference type="Pfam" id="PF00350">
    <property type="entry name" value="Dynamin_N"/>
    <property type="match status" value="1"/>
</dbReference>
<protein>
    <submittedName>
        <fullName evidence="3">Isoniazid-inducible protein iniC</fullName>
    </submittedName>
</protein>
<dbReference type="SUPFAM" id="SSF52540">
    <property type="entry name" value="P-loop containing nucleoside triphosphate hydrolases"/>
    <property type="match status" value="1"/>
</dbReference>
<accession>A0A7X6M3D9</accession>
<evidence type="ECO:0000313" key="4">
    <source>
        <dbReference type="Proteomes" id="UP000523447"/>
    </source>
</evidence>
<dbReference type="InterPro" id="IPR045063">
    <property type="entry name" value="Dynamin_N"/>
</dbReference>
<evidence type="ECO:0000256" key="1">
    <source>
        <dbReference type="SAM" id="MobiDB-lite"/>
    </source>
</evidence>
<reference evidence="3 4" key="1">
    <citation type="submission" date="2020-04" db="EMBL/GenBank/DDBJ databases">
        <title>MicrobeNet Type strains.</title>
        <authorList>
            <person name="Nicholson A.C."/>
        </authorList>
    </citation>
    <scope>NUCLEOTIDE SEQUENCE [LARGE SCALE GENOMIC DNA]</scope>
    <source>
        <strain evidence="3 4">DSM 44445</strain>
    </source>
</reference>
<evidence type="ECO:0000259" key="2">
    <source>
        <dbReference type="Pfam" id="PF00350"/>
    </source>
</evidence>
<comment type="caution">
    <text evidence="3">The sequence shown here is derived from an EMBL/GenBank/DDBJ whole genome shotgun (WGS) entry which is preliminary data.</text>
</comment>
<dbReference type="Gene3D" id="3.40.50.300">
    <property type="entry name" value="P-loop containing nucleotide triphosphate hydrolases"/>
    <property type="match status" value="1"/>
</dbReference>
<evidence type="ECO:0000313" key="3">
    <source>
        <dbReference type="EMBL" id="NKY89638.1"/>
    </source>
</evidence>
<dbReference type="AlphaFoldDB" id="A0A7X6M3D9"/>
<dbReference type="EMBL" id="JAAXPE010000053">
    <property type="protein sequence ID" value="NKY89638.1"/>
    <property type="molecule type" value="Genomic_DNA"/>
</dbReference>
<feature type="domain" description="Dynamin N-terminal" evidence="2">
    <location>
        <begin position="74"/>
        <end position="195"/>
    </location>
</feature>
<feature type="region of interest" description="Disordered" evidence="1">
    <location>
        <begin position="533"/>
        <end position="553"/>
    </location>
</feature>
<sequence length="553" mass="58865">MRAGRSPSSPIGAGVPRVLGYGLRVSYQVSDQTPGIVGEARRLVAAARQAFAPRSRPAVMLADCARRLDQPLRVALAGQLKAGKSTLLNALVGQDIAPTDATECTRMVTWYRHGSAPRVTALATDGARADVVVRRTPGADGLPGAHGLSFDLSALRWNAAGRHEVDHLDVQWPADTLARTTIVDTPGTSSLSREVSLRTARLLTPDREAAVTVPEADAVVYLLRRLDAADIGFLERIGGSAQQGNSGPLGVIGVVSRADEIGAGRIDALHSAREVSARFATELERTGLCQAVVPVAGLLAFAAATLRQREFDAFEALAGVAVDDLSVALLSADRFASPEVRLPVPAELRAHLAARFGLFGIRMAVTLIRLGVRDSATLARELAERSGVEELRTVLEVQFAQRADQLKAHSALTAVARIVSAHPGTRADDLLPQIHSLLADVHGFAELRLLGRLRTDELPLPADDITELYRLVGGSGVAPHLRLGLPPGAPAGELQAHAIAAVRKWRSRARHPLADRFTAEACLTAARSAEGIVDQLREPETTPMSRVQPPRSH</sequence>
<gene>
    <name evidence="3" type="ORF">HGA07_29095</name>
</gene>
<name>A0A7X6M3D9_9NOCA</name>
<dbReference type="InterPro" id="IPR027417">
    <property type="entry name" value="P-loop_NTPase"/>
</dbReference>
<proteinExistence type="predicted"/>